<gene>
    <name evidence="4" type="ORF">INT48_000785</name>
</gene>
<comment type="caution">
    <text evidence="4">The sequence shown here is derived from an EMBL/GenBank/DDBJ whole genome shotgun (WGS) entry which is preliminary data.</text>
</comment>
<evidence type="ECO:0008006" key="6">
    <source>
        <dbReference type="Google" id="ProtNLM"/>
    </source>
</evidence>
<dbReference type="Proteomes" id="UP000613177">
    <property type="component" value="Unassembled WGS sequence"/>
</dbReference>
<evidence type="ECO:0000313" key="4">
    <source>
        <dbReference type="EMBL" id="KAG2234335.1"/>
    </source>
</evidence>
<evidence type="ECO:0000313" key="5">
    <source>
        <dbReference type="Proteomes" id="UP000613177"/>
    </source>
</evidence>
<feature type="signal peptide" evidence="3">
    <location>
        <begin position="1"/>
        <end position="18"/>
    </location>
</feature>
<name>A0A8H7VV57_9FUNG</name>
<feature type="compositionally biased region" description="Low complexity" evidence="1">
    <location>
        <begin position="164"/>
        <end position="185"/>
    </location>
</feature>
<evidence type="ECO:0000256" key="1">
    <source>
        <dbReference type="SAM" id="MobiDB-lite"/>
    </source>
</evidence>
<dbReference type="AlphaFoldDB" id="A0A8H7VV57"/>
<evidence type="ECO:0000256" key="2">
    <source>
        <dbReference type="SAM" id="Phobius"/>
    </source>
</evidence>
<evidence type="ECO:0000256" key="3">
    <source>
        <dbReference type="SAM" id="SignalP"/>
    </source>
</evidence>
<keyword evidence="5" id="KW-1185">Reference proteome</keyword>
<keyword evidence="2" id="KW-0472">Membrane</keyword>
<accession>A0A8H7VV57</accession>
<feature type="chain" id="PRO_5034193008" description="Mid2 domain-containing protein" evidence="3">
    <location>
        <begin position="19"/>
        <end position="368"/>
    </location>
</feature>
<keyword evidence="2" id="KW-0812">Transmembrane</keyword>
<organism evidence="4 5">
    <name type="scientific">Thamnidium elegans</name>
    <dbReference type="NCBI Taxonomy" id="101142"/>
    <lineage>
        <taxon>Eukaryota</taxon>
        <taxon>Fungi</taxon>
        <taxon>Fungi incertae sedis</taxon>
        <taxon>Mucoromycota</taxon>
        <taxon>Mucoromycotina</taxon>
        <taxon>Mucoromycetes</taxon>
        <taxon>Mucorales</taxon>
        <taxon>Mucorineae</taxon>
        <taxon>Mucoraceae</taxon>
        <taxon>Thamnidium</taxon>
    </lineage>
</organism>
<dbReference type="EMBL" id="JAEPRE010000056">
    <property type="protein sequence ID" value="KAG2234335.1"/>
    <property type="molecule type" value="Genomic_DNA"/>
</dbReference>
<feature type="transmembrane region" description="Helical" evidence="2">
    <location>
        <begin position="202"/>
        <end position="225"/>
    </location>
</feature>
<protein>
    <recommendedName>
        <fullName evidence="6">Mid2 domain-containing protein</fullName>
    </recommendedName>
</protein>
<keyword evidence="3" id="KW-0732">Signal</keyword>
<sequence length="368" mass="40943">MFILYFCICLLLAEGTLASFSLNKRQAIASRSCGEQNNTVSICSPTSSSVWDNGTFQEITWKYNNPKFGQYTRLDLYLLYKNSSNDEYVPIKNWTGLDKDSGIIVPEIDDSWYPTELAENSASITLNVYMYIVGAGYDIYTDLDLIPTDHNFFPAPQPFTLIQNSRNTTTTTTSSSSPSSTNSISPLDAKSDNEEDKSLPGWAIAVIVIAIVLFILALIALVWAYRRYKNKKQLNNGASNNMGIHGDDEKIPVLTPNKNESNIVIPAASTTTATKGDIASINSSTQQLWSPRSLSPRHDEISFITTSEKPAQHQQLGLHSEANQSSSILSSTDALMIADTFRQFMRKPDWNEELELNEQNKKALQPTP</sequence>
<feature type="region of interest" description="Disordered" evidence="1">
    <location>
        <begin position="163"/>
        <end position="194"/>
    </location>
</feature>
<reference evidence="4" key="1">
    <citation type="submission" date="2021-01" db="EMBL/GenBank/DDBJ databases">
        <title>Metabolic potential, ecology and presence of endohyphal bacteria is reflected in genomic diversity of Mucoromycotina.</title>
        <authorList>
            <person name="Muszewska A."/>
            <person name="Okrasinska A."/>
            <person name="Steczkiewicz K."/>
            <person name="Drgas O."/>
            <person name="Orlowska M."/>
            <person name="Perlinska-Lenart U."/>
            <person name="Aleksandrzak-Piekarczyk T."/>
            <person name="Szatraj K."/>
            <person name="Zielenkiewicz U."/>
            <person name="Pilsyk S."/>
            <person name="Malc E."/>
            <person name="Mieczkowski P."/>
            <person name="Kruszewska J.S."/>
            <person name="Biernat P."/>
            <person name="Pawlowska J."/>
        </authorList>
    </citation>
    <scope>NUCLEOTIDE SEQUENCE</scope>
    <source>
        <strain evidence="4">WA0000018081</strain>
    </source>
</reference>
<proteinExistence type="predicted"/>
<keyword evidence="2" id="KW-1133">Transmembrane helix</keyword>